<evidence type="ECO:0000313" key="1">
    <source>
        <dbReference type="EMBL" id="GAY74233.1"/>
    </source>
</evidence>
<dbReference type="Proteomes" id="UP000286974">
    <property type="component" value="Unassembled WGS sequence"/>
</dbReference>
<evidence type="ECO:0000313" key="2">
    <source>
        <dbReference type="Proteomes" id="UP000286974"/>
    </source>
</evidence>
<dbReference type="GO" id="GO:0003677">
    <property type="term" value="F:DNA binding"/>
    <property type="evidence" value="ECO:0007669"/>
    <property type="project" value="InterPro"/>
</dbReference>
<dbReference type="AlphaFoldDB" id="A0A401FPF4"/>
<protein>
    <submittedName>
        <fullName evidence="1">Uncharacterized protein</fullName>
    </submittedName>
</protein>
<keyword evidence="2" id="KW-1185">Reference proteome</keyword>
<name>A0A401FPF4_9LACO</name>
<proteinExistence type="predicted"/>
<dbReference type="InterPro" id="IPR010982">
    <property type="entry name" value="Lambda_DNA-bd_dom_sf"/>
</dbReference>
<sequence length="62" mass="7125">MKNKIKTSKNIAEALRRAIKRNQIYQGLMANDLKMTSSNISNQETKKFDTPIDSAFKFSVLF</sequence>
<dbReference type="Gene3D" id="1.10.260.40">
    <property type="entry name" value="lambda repressor-like DNA-binding domains"/>
    <property type="match status" value="1"/>
</dbReference>
<gene>
    <name evidence="1" type="ORF">NBRC111893_2379</name>
</gene>
<reference evidence="1 2" key="1">
    <citation type="submission" date="2017-11" db="EMBL/GenBank/DDBJ databases">
        <title>Draft Genome Sequence of Lactobacillus curieae NBRC 111893 isolated from Koso, a Japanese sugar-Vegetable Fermented Beverage.</title>
        <authorList>
            <person name="Chiou T.Y."/>
            <person name="Oshima K."/>
            <person name="Suda W."/>
            <person name="Hattori M."/>
            <person name="Takahashi T."/>
        </authorList>
    </citation>
    <scope>NUCLEOTIDE SEQUENCE [LARGE SCALE GENOMIC DNA]</scope>
    <source>
        <strain evidence="1 2">NBRC111893</strain>
    </source>
</reference>
<organism evidence="1 2">
    <name type="scientific">Lentilactobacillus kosonis</name>
    <dbReference type="NCBI Taxonomy" id="2810561"/>
    <lineage>
        <taxon>Bacteria</taxon>
        <taxon>Bacillati</taxon>
        <taxon>Bacillota</taxon>
        <taxon>Bacilli</taxon>
        <taxon>Lactobacillales</taxon>
        <taxon>Lactobacillaceae</taxon>
        <taxon>Lentilactobacillus</taxon>
    </lineage>
</organism>
<dbReference type="EMBL" id="BEXA01000008">
    <property type="protein sequence ID" value="GAY74233.1"/>
    <property type="molecule type" value="Genomic_DNA"/>
</dbReference>
<dbReference type="RefSeq" id="WP_125008912.1">
    <property type="nucleotide sequence ID" value="NZ_BEXA01000008.1"/>
</dbReference>
<comment type="caution">
    <text evidence="1">The sequence shown here is derived from an EMBL/GenBank/DDBJ whole genome shotgun (WGS) entry which is preliminary data.</text>
</comment>
<accession>A0A401FPF4</accession>
<dbReference type="SUPFAM" id="SSF47413">
    <property type="entry name" value="lambda repressor-like DNA-binding domains"/>
    <property type="match status" value="1"/>
</dbReference>